<dbReference type="EMBL" id="JAPWIS010000014">
    <property type="protein sequence ID" value="MCZ4586915.1"/>
    <property type="molecule type" value="Genomic_DNA"/>
</dbReference>
<evidence type="ECO:0000313" key="5">
    <source>
        <dbReference type="Proteomes" id="UP001066327"/>
    </source>
</evidence>
<keyword evidence="5" id="KW-1185">Reference proteome</keyword>
<reference evidence="4" key="2">
    <citation type="submission" date="2023-07" db="EMBL/GenBank/DDBJ databases">
        <title>Genomic analysis of Rhodococcus opacus VOC-14 with glycol ethers degradation activity.</title>
        <authorList>
            <person name="Narkevich D.A."/>
            <person name="Hlushen A.M."/>
            <person name="Akhremchuk A.E."/>
            <person name="Sikolenko M.A."/>
            <person name="Valentovich L.N."/>
        </authorList>
    </citation>
    <scope>NUCLEOTIDE SEQUENCE</scope>
    <source>
        <strain evidence="4">VOC-14</strain>
    </source>
</reference>
<dbReference type="Proteomes" id="UP001066327">
    <property type="component" value="Unassembled WGS sequence"/>
</dbReference>
<name>A0AAX3Y801_RHOOP</name>
<evidence type="ECO:0000256" key="1">
    <source>
        <dbReference type="SAM" id="MobiDB-lite"/>
    </source>
</evidence>
<dbReference type="Gene3D" id="2.60.120.10">
    <property type="entry name" value="Jelly Rolls"/>
    <property type="match status" value="1"/>
</dbReference>
<proteinExistence type="predicted"/>
<dbReference type="Proteomes" id="UP001231166">
    <property type="component" value="Chromosome"/>
</dbReference>
<dbReference type="InterPro" id="IPR011051">
    <property type="entry name" value="RmlC_Cupin_sf"/>
</dbReference>
<organism evidence="4 6">
    <name type="scientific">Rhodococcus opacus</name>
    <name type="common">Nocardia opaca</name>
    <dbReference type="NCBI Taxonomy" id="37919"/>
    <lineage>
        <taxon>Bacteria</taxon>
        <taxon>Bacillati</taxon>
        <taxon>Actinomycetota</taxon>
        <taxon>Actinomycetes</taxon>
        <taxon>Mycobacteriales</taxon>
        <taxon>Nocardiaceae</taxon>
        <taxon>Rhodococcus</taxon>
    </lineage>
</organism>
<evidence type="ECO:0000259" key="2">
    <source>
        <dbReference type="Pfam" id="PF05899"/>
    </source>
</evidence>
<gene>
    <name evidence="3" type="ORF">O4328_25045</name>
    <name evidence="4" type="ORF">Q5707_20090</name>
</gene>
<feature type="region of interest" description="Disordered" evidence="1">
    <location>
        <begin position="1"/>
        <end position="40"/>
    </location>
</feature>
<sequence length="115" mass="12267">MASLIHLPSTVVNGELTPAGQRPGADSGDPQLRTLPVDGGTDAQIGIWECQPGGWPVVDRPNTETCFIIEGKATLTDDETGTKVEISAGDFVVLPPGWSGRWDVSETVRKAYTIF</sequence>
<protein>
    <submittedName>
        <fullName evidence="4">Cupin domain-containing protein</fullName>
    </submittedName>
</protein>
<dbReference type="Pfam" id="PF05899">
    <property type="entry name" value="Cupin_3"/>
    <property type="match status" value="1"/>
</dbReference>
<dbReference type="SUPFAM" id="SSF51182">
    <property type="entry name" value="RmlC-like cupins"/>
    <property type="match status" value="1"/>
</dbReference>
<accession>A0AAX3Y801</accession>
<dbReference type="CDD" id="cd02227">
    <property type="entry name" value="cupin_TM1112-like"/>
    <property type="match status" value="1"/>
</dbReference>
<evidence type="ECO:0000313" key="4">
    <source>
        <dbReference type="EMBL" id="WLF44284.1"/>
    </source>
</evidence>
<dbReference type="InterPro" id="IPR014710">
    <property type="entry name" value="RmlC-like_jellyroll"/>
</dbReference>
<dbReference type="PANTHER" id="PTHR40943">
    <property type="entry name" value="CYTOPLASMIC PROTEIN-RELATED"/>
    <property type="match status" value="1"/>
</dbReference>
<dbReference type="RefSeq" id="WP_005561715.1">
    <property type="nucleotide sequence ID" value="NZ_CAJUXZ010000012.1"/>
</dbReference>
<reference evidence="3" key="1">
    <citation type="submission" date="2022-12" db="EMBL/GenBank/DDBJ databases">
        <authorList>
            <person name="Krivoruchko A.V."/>
            <person name="Elkin A."/>
        </authorList>
    </citation>
    <scope>NUCLEOTIDE SEQUENCE</scope>
    <source>
        <strain evidence="3">IEGM 249</strain>
    </source>
</reference>
<feature type="domain" description="(S)-ureidoglycine aminohydrolase cupin" evidence="2">
    <location>
        <begin position="44"/>
        <end position="112"/>
    </location>
</feature>
<dbReference type="EMBL" id="CP130953">
    <property type="protein sequence ID" value="WLF44284.1"/>
    <property type="molecule type" value="Genomic_DNA"/>
</dbReference>
<dbReference type="AlphaFoldDB" id="A0AAX3Y801"/>
<evidence type="ECO:0000313" key="6">
    <source>
        <dbReference type="Proteomes" id="UP001231166"/>
    </source>
</evidence>
<evidence type="ECO:0000313" key="3">
    <source>
        <dbReference type="EMBL" id="MCZ4586915.1"/>
    </source>
</evidence>
<dbReference type="InterPro" id="IPR008579">
    <property type="entry name" value="UGlyAH_Cupin_dom"/>
</dbReference>
<dbReference type="PANTHER" id="PTHR40943:SF1">
    <property type="entry name" value="CYTOPLASMIC PROTEIN"/>
    <property type="match status" value="1"/>
</dbReference>